<organism evidence="1 2">
    <name type="scientific">Xylaria bambusicola</name>
    <dbReference type="NCBI Taxonomy" id="326684"/>
    <lineage>
        <taxon>Eukaryota</taxon>
        <taxon>Fungi</taxon>
        <taxon>Dikarya</taxon>
        <taxon>Ascomycota</taxon>
        <taxon>Pezizomycotina</taxon>
        <taxon>Sordariomycetes</taxon>
        <taxon>Xylariomycetidae</taxon>
        <taxon>Xylariales</taxon>
        <taxon>Xylariaceae</taxon>
        <taxon>Xylaria</taxon>
    </lineage>
</organism>
<evidence type="ECO:0000313" key="2">
    <source>
        <dbReference type="Proteomes" id="UP001305414"/>
    </source>
</evidence>
<dbReference type="Proteomes" id="UP001305414">
    <property type="component" value="Unassembled WGS sequence"/>
</dbReference>
<dbReference type="AlphaFoldDB" id="A0AAN7UPZ3"/>
<reference evidence="1 2" key="1">
    <citation type="submission" date="2023-10" db="EMBL/GenBank/DDBJ databases">
        <title>Draft genome sequence of Xylaria bambusicola isolate GMP-LS, the root and basal stem rot pathogen of sugarcane in Indonesia.</title>
        <authorList>
            <person name="Selvaraj P."/>
            <person name="Muralishankar V."/>
            <person name="Muruganantham S."/>
            <person name="Sp S."/>
            <person name="Haryani S."/>
            <person name="Lau K.J.X."/>
            <person name="Naqvi N.I."/>
        </authorList>
    </citation>
    <scope>NUCLEOTIDE SEQUENCE [LARGE SCALE GENOMIC DNA]</scope>
    <source>
        <strain evidence="1">GMP-LS</strain>
    </source>
</reference>
<accession>A0AAN7UPZ3</accession>
<gene>
    <name evidence="1" type="ORF">RRF57_005324</name>
</gene>
<sequence length="118" mass="13008">MWRVAKGASSSAPHSFPVSPQPWLAAAADNANARANITVFSSRKLVFLNFKVCAAHKVTTYRSAVPVLGKKCRCDTRHVFESLVKSHQIVDAPSHTHVQLAVSRTMDPVSRFQFPVVH</sequence>
<evidence type="ECO:0000313" key="1">
    <source>
        <dbReference type="EMBL" id="KAK5629609.1"/>
    </source>
</evidence>
<keyword evidence="2" id="KW-1185">Reference proteome</keyword>
<proteinExistence type="predicted"/>
<protein>
    <submittedName>
        <fullName evidence="1">Uncharacterized protein</fullName>
    </submittedName>
</protein>
<dbReference type="EMBL" id="JAWHQM010000012">
    <property type="protein sequence ID" value="KAK5629609.1"/>
    <property type="molecule type" value="Genomic_DNA"/>
</dbReference>
<comment type="caution">
    <text evidence="1">The sequence shown here is derived from an EMBL/GenBank/DDBJ whole genome shotgun (WGS) entry which is preliminary data.</text>
</comment>
<name>A0AAN7UPZ3_9PEZI</name>